<proteinExistence type="predicted"/>
<keyword evidence="2 4" id="KW-0238">DNA-binding</keyword>
<dbReference type="InterPro" id="IPR009057">
    <property type="entry name" value="Homeodomain-like_sf"/>
</dbReference>
<dbReference type="PANTHER" id="PTHR30055:SF234">
    <property type="entry name" value="HTH-TYPE TRANSCRIPTIONAL REGULATOR BETI"/>
    <property type="match status" value="1"/>
</dbReference>
<dbReference type="SUPFAM" id="SSF48498">
    <property type="entry name" value="Tetracyclin repressor-like, C-terminal domain"/>
    <property type="match status" value="1"/>
</dbReference>
<dbReference type="GO" id="GO:0000976">
    <property type="term" value="F:transcription cis-regulatory region binding"/>
    <property type="evidence" value="ECO:0007669"/>
    <property type="project" value="TreeGrafter"/>
</dbReference>
<dbReference type="AlphaFoldDB" id="A0A974NMV9"/>
<name>A0A974NMV9_PERPY</name>
<evidence type="ECO:0000259" key="5">
    <source>
        <dbReference type="PROSITE" id="PS50977"/>
    </source>
</evidence>
<dbReference type="InterPro" id="IPR001647">
    <property type="entry name" value="HTH_TetR"/>
</dbReference>
<dbReference type="Gene3D" id="1.10.357.10">
    <property type="entry name" value="Tetracycline Repressor, domain 2"/>
    <property type="match status" value="1"/>
</dbReference>
<evidence type="ECO:0000256" key="2">
    <source>
        <dbReference type="ARBA" id="ARBA00023125"/>
    </source>
</evidence>
<dbReference type="RefSeq" id="WP_040375344.1">
    <property type="nucleotide sequence ID" value="NZ_CP068053.1"/>
</dbReference>
<keyword evidence="7" id="KW-1185">Reference proteome</keyword>
<evidence type="ECO:0000256" key="1">
    <source>
        <dbReference type="ARBA" id="ARBA00023015"/>
    </source>
</evidence>
<dbReference type="PROSITE" id="PS50977">
    <property type="entry name" value="HTH_TETR_2"/>
    <property type="match status" value="1"/>
</dbReference>
<dbReference type="Pfam" id="PF17937">
    <property type="entry name" value="TetR_C_28"/>
    <property type="match status" value="1"/>
</dbReference>
<organism evidence="6 7">
    <name type="scientific">Peribacillus psychrosaccharolyticus</name>
    <name type="common">Bacillus psychrosaccharolyticus</name>
    <dbReference type="NCBI Taxonomy" id="1407"/>
    <lineage>
        <taxon>Bacteria</taxon>
        <taxon>Bacillati</taxon>
        <taxon>Bacillota</taxon>
        <taxon>Bacilli</taxon>
        <taxon>Bacillales</taxon>
        <taxon>Bacillaceae</taxon>
        <taxon>Peribacillus</taxon>
    </lineage>
</organism>
<reference evidence="6 7" key="1">
    <citation type="submission" date="2021-01" db="EMBL/GenBank/DDBJ databases">
        <title>FDA dAtabase for Regulatory Grade micrObial Sequences (FDA-ARGOS): Supporting development and validation of Infectious Disease Dx tests.</title>
        <authorList>
            <person name="Nelson B."/>
            <person name="Plummer A."/>
            <person name="Tallon L."/>
            <person name="Sadzewicz L."/>
            <person name="Zhao X."/>
            <person name="Boylan J."/>
            <person name="Ott S."/>
            <person name="Bowen H."/>
            <person name="Vavikolanu K."/>
            <person name="Mehta A."/>
            <person name="Aluvathingal J."/>
            <person name="Nadendla S."/>
            <person name="Myers T."/>
            <person name="Yan Y."/>
            <person name="Sichtig H."/>
        </authorList>
    </citation>
    <scope>NUCLEOTIDE SEQUENCE [LARGE SCALE GENOMIC DNA]</scope>
    <source>
        <strain evidence="6 7">FDAARGOS_1161</strain>
    </source>
</reference>
<evidence type="ECO:0000313" key="7">
    <source>
        <dbReference type="Proteomes" id="UP000595254"/>
    </source>
</evidence>
<dbReference type="InterPro" id="IPR041479">
    <property type="entry name" value="TetR_CgmR_C"/>
</dbReference>
<evidence type="ECO:0000256" key="4">
    <source>
        <dbReference type="PROSITE-ProRule" id="PRU00335"/>
    </source>
</evidence>
<feature type="DNA-binding region" description="H-T-H motif" evidence="4">
    <location>
        <begin position="27"/>
        <end position="46"/>
    </location>
</feature>
<dbReference type="Pfam" id="PF00440">
    <property type="entry name" value="TetR_N"/>
    <property type="match status" value="1"/>
</dbReference>
<gene>
    <name evidence="6" type="ORF">I6J18_00510</name>
</gene>
<dbReference type="EMBL" id="CP068053">
    <property type="protein sequence ID" value="QQT00473.1"/>
    <property type="molecule type" value="Genomic_DNA"/>
</dbReference>
<evidence type="ECO:0000256" key="3">
    <source>
        <dbReference type="ARBA" id="ARBA00023163"/>
    </source>
</evidence>
<dbReference type="GO" id="GO:0003700">
    <property type="term" value="F:DNA-binding transcription factor activity"/>
    <property type="evidence" value="ECO:0007669"/>
    <property type="project" value="TreeGrafter"/>
</dbReference>
<dbReference type="Proteomes" id="UP000595254">
    <property type="component" value="Chromosome"/>
</dbReference>
<dbReference type="PRINTS" id="PR00455">
    <property type="entry name" value="HTHTETR"/>
</dbReference>
<feature type="domain" description="HTH tetR-type" evidence="5">
    <location>
        <begin position="4"/>
        <end position="64"/>
    </location>
</feature>
<keyword evidence="1" id="KW-0805">Transcription regulation</keyword>
<dbReference type="InterPro" id="IPR036271">
    <property type="entry name" value="Tet_transcr_reg_TetR-rel_C_sf"/>
</dbReference>
<dbReference type="InterPro" id="IPR050109">
    <property type="entry name" value="HTH-type_TetR-like_transc_reg"/>
</dbReference>
<dbReference type="SUPFAM" id="SSF46689">
    <property type="entry name" value="Homeodomain-like"/>
    <property type="match status" value="1"/>
</dbReference>
<protein>
    <submittedName>
        <fullName evidence="6">TetR family transcriptional regulator</fullName>
    </submittedName>
</protein>
<keyword evidence="3" id="KW-0804">Transcription</keyword>
<dbReference type="KEGG" id="ppsr:I6J18_00510"/>
<dbReference type="PANTHER" id="PTHR30055">
    <property type="entry name" value="HTH-TYPE TRANSCRIPTIONAL REGULATOR RUTR"/>
    <property type="match status" value="1"/>
</dbReference>
<sequence length="180" mass="20231">MNERTKPEKILDAAAAIVRRDGVAKLTLEAAAKEAGISKGGLLYHFPNKESLIDGMVTRCSNTFVEDVEGRATLDPIQTGKYSRAFLEATFKELEEGLEISSGMHASLFTNPEMLEYLQEHYRTWKEKMENEGLDPVTANIIRLAADGLWYADLFGMAPLEKELRDKVFSQLSAWTKELE</sequence>
<accession>A0A974NMV9</accession>
<evidence type="ECO:0000313" key="6">
    <source>
        <dbReference type="EMBL" id="QQT00473.1"/>
    </source>
</evidence>